<accession>A0A3E0EKU6</accession>
<keyword evidence="2" id="KW-1185">Reference proteome</keyword>
<evidence type="ECO:0000313" key="2">
    <source>
        <dbReference type="Proteomes" id="UP000257136"/>
    </source>
</evidence>
<reference evidence="1 2" key="1">
    <citation type="submission" date="2018-08" db="EMBL/GenBank/DDBJ databases">
        <title>Genomic Encyclopedia of Archaeal and Bacterial Type Strains, Phase II (KMG-II): from individual species to whole genera.</title>
        <authorList>
            <person name="Goeker M."/>
        </authorList>
    </citation>
    <scope>NUCLEOTIDE SEQUENCE [LARGE SCALE GENOMIC DNA]</scope>
    <source>
        <strain evidence="1 2">DSM 100880</strain>
    </source>
</reference>
<dbReference type="OrthoDB" id="9823554at2"/>
<organism evidence="1 2">
    <name type="scientific">Flavobacterium aquicola</name>
    <dbReference type="NCBI Taxonomy" id="1682742"/>
    <lineage>
        <taxon>Bacteria</taxon>
        <taxon>Pseudomonadati</taxon>
        <taxon>Bacteroidota</taxon>
        <taxon>Flavobacteriia</taxon>
        <taxon>Flavobacteriales</taxon>
        <taxon>Flavobacteriaceae</taxon>
        <taxon>Flavobacterium</taxon>
    </lineage>
</organism>
<gene>
    <name evidence="1" type="ORF">C8P67_10533</name>
</gene>
<dbReference type="RefSeq" id="WP_115812864.1">
    <property type="nucleotide sequence ID" value="NZ_QUNI01000005.1"/>
</dbReference>
<dbReference type="EMBL" id="QUNI01000005">
    <property type="protein sequence ID" value="REG98874.1"/>
    <property type="molecule type" value="Genomic_DNA"/>
</dbReference>
<name>A0A3E0EKU6_9FLAO</name>
<protein>
    <submittedName>
        <fullName evidence="1">Uncharacterized protein</fullName>
    </submittedName>
</protein>
<comment type="caution">
    <text evidence="1">The sequence shown here is derived from an EMBL/GenBank/DDBJ whole genome shotgun (WGS) entry which is preliminary data.</text>
</comment>
<dbReference type="Proteomes" id="UP000257136">
    <property type="component" value="Unassembled WGS sequence"/>
</dbReference>
<evidence type="ECO:0000313" key="1">
    <source>
        <dbReference type="EMBL" id="REG98874.1"/>
    </source>
</evidence>
<sequence>MRKALKIIGIYLFLIVVNQSCSPDHYYISDIEFNGAKVSETDKEKNYNYFTKTDILKDDIVFTIGYRYQSIASLDFGLSEKCYAFTKGESIDNYLLEDTYSLKFDHPFIYKNLTINANQNLFEIDDIKNQIKIYEGRNEGANKVFLFSPEFKKESVFTSDDYEVTFSCRTSDNRNFEKKVIVKIEN</sequence>
<proteinExistence type="predicted"/>
<dbReference type="AlphaFoldDB" id="A0A3E0EKU6"/>